<dbReference type="PROSITE" id="PS00022">
    <property type="entry name" value="EGF_1"/>
    <property type="match status" value="1"/>
</dbReference>
<name>A0A7S3D333_9EUKA</name>
<feature type="domain" description="EGF-like" evidence="3">
    <location>
        <begin position="151"/>
        <end position="191"/>
    </location>
</feature>
<dbReference type="PROSITE" id="PS50026">
    <property type="entry name" value="EGF_3"/>
    <property type="match status" value="1"/>
</dbReference>
<dbReference type="AlphaFoldDB" id="A0A7S3D333"/>
<feature type="disulfide bond" evidence="1">
    <location>
        <begin position="181"/>
        <end position="190"/>
    </location>
</feature>
<dbReference type="InterPro" id="IPR000742">
    <property type="entry name" value="EGF"/>
</dbReference>
<keyword evidence="1" id="KW-0245">EGF-like domain</keyword>
<evidence type="ECO:0000259" key="3">
    <source>
        <dbReference type="PROSITE" id="PS50026"/>
    </source>
</evidence>
<dbReference type="PROSITE" id="PS01186">
    <property type="entry name" value="EGF_2"/>
    <property type="match status" value="1"/>
</dbReference>
<accession>A0A7S3D333</accession>
<organism evidence="4">
    <name type="scientific">Palpitomonas bilix</name>
    <dbReference type="NCBI Taxonomy" id="652834"/>
    <lineage>
        <taxon>Eukaryota</taxon>
        <taxon>Eukaryota incertae sedis</taxon>
    </lineage>
</organism>
<evidence type="ECO:0000256" key="1">
    <source>
        <dbReference type="PROSITE-ProRule" id="PRU00076"/>
    </source>
</evidence>
<dbReference type="Gene3D" id="2.10.25.10">
    <property type="entry name" value="Laminin"/>
    <property type="match status" value="1"/>
</dbReference>
<protein>
    <recommendedName>
        <fullName evidence="3">EGF-like domain-containing protein</fullName>
    </recommendedName>
</protein>
<feature type="disulfide bond" evidence="1">
    <location>
        <begin position="162"/>
        <end position="179"/>
    </location>
</feature>
<reference evidence="4" key="1">
    <citation type="submission" date="2021-01" db="EMBL/GenBank/DDBJ databases">
        <authorList>
            <person name="Corre E."/>
            <person name="Pelletier E."/>
            <person name="Niang G."/>
            <person name="Scheremetjew M."/>
            <person name="Finn R."/>
            <person name="Kale V."/>
            <person name="Holt S."/>
            <person name="Cochrane G."/>
            <person name="Meng A."/>
            <person name="Brown T."/>
            <person name="Cohen L."/>
        </authorList>
    </citation>
    <scope>NUCLEOTIDE SEQUENCE</scope>
    <source>
        <strain evidence="4">NIES-2562</strain>
    </source>
</reference>
<evidence type="ECO:0000313" key="4">
    <source>
        <dbReference type="EMBL" id="CAE0244619.1"/>
    </source>
</evidence>
<feature type="region of interest" description="Disordered" evidence="2">
    <location>
        <begin position="468"/>
        <end position="508"/>
    </location>
</feature>
<dbReference type="EMBL" id="HBIB01010594">
    <property type="protein sequence ID" value="CAE0244619.1"/>
    <property type="molecule type" value="Transcribed_RNA"/>
</dbReference>
<proteinExistence type="predicted"/>
<evidence type="ECO:0000256" key="2">
    <source>
        <dbReference type="SAM" id="MobiDB-lite"/>
    </source>
</evidence>
<comment type="caution">
    <text evidence="1">Lacks conserved residue(s) required for the propagation of feature annotation.</text>
</comment>
<gene>
    <name evidence="4" type="ORF">PBIL07802_LOCUS6795</name>
</gene>
<dbReference type="CDD" id="cd00054">
    <property type="entry name" value="EGF_CA"/>
    <property type="match status" value="1"/>
</dbReference>
<feature type="compositionally biased region" description="Low complexity" evidence="2">
    <location>
        <begin position="472"/>
        <end position="503"/>
    </location>
</feature>
<keyword evidence="1" id="KW-1015">Disulfide bond</keyword>
<sequence length="737" mass="78734">MCPTGSTPVFPDACVCSGGLVVVVGENKGKVPYIESCSDTSNSAAFNTYKYLPRYEVNGEYIYVGIGETINPFTNQRVLVKNGVFSLFDRQWIDTSNIFAEEFRYINVGGMEVTGSFSSSVSSLNENYFFTADSDEMAMIQLSIDISAHASGDTVNALTHVCANRGAIERDDTDGSYNCKCVAGFSGFQCQEKMNQIEYINSLLLVDVSPVPSVSIPSQWRDDSRGGTVSFSDGNPCRRGPVTYTWLGRERKMVSSNVTQTEIIGKAICAQVGLSLLAAFATDLAAGDSALLTCPPDSVSLGECSVKIAGIDVSDIIALDVQCACPSAQLYEGQAYGRTSHLRHPSPEDERYLGRGEVSLSSDGLVVAASSTASEKEILLWERDDISHSFMDVVPERLSFTTMGGVTMSSDGLVLATQFDTAGVAVWSRERRDVKFSDTSPQYVSGRCGWSISADGLVIVGGDSNSARAEEGGVSVSERVSGSSSFTSSLSLSAPPAPESLQSTGMSGCKSTPRISGDALTIVSGSVTYGHLIIWERNSKSTSFDHSTPCTLIDPYGRTSMGLYQVFISDDGLAVAATSRAADNAEYILVWIRPSRDSSLDSVTPVMLNGAPKAAQVSLTASGYLLVGANYFSHEIHVWRSWRTVEDLIGTAPDVIISSNWESNVVVSVSAETSTLAWGRPYALSPLDIFTSGAVLVFEYDVSCPAGFYGRYCRPCPSSCPSSSSCDDGYEGTGSCL</sequence>